<evidence type="ECO:0000313" key="2">
    <source>
        <dbReference type="Proteomes" id="UP000789920"/>
    </source>
</evidence>
<organism evidence="1 2">
    <name type="scientific">Racocetra persica</name>
    <dbReference type="NCBI Taxonomy" id="160502"/>
    <lineage>
        <taxon>Eukaryota</taxon>
        <taxon>Fungi</taxon>
        <taxon>Fungi incertae sedis</taxon>
        <taxon>Mucoromycota</taxon>
        <taxon>Glomeromycotina</taxon>
        <taxon>Glomeromycetes</taxon>
        <taxon>Diversisporales</taxon>
        <taxon>Gigasporaceae</taxon>
        <taxon>Racocetra</taxon>
    </lineage>
</organism>
<keyword evidence="2" id="KW-1185">Reference proteome</keyword>
<reference evidence="1" key="1">
    <citation type="submission" date="2021-06" db="EMBL/GenBank/DDBJ databases">
        <authorList>
            <person name="Kallberg Y."/>
            <person name="Tangrot J."/>
            <person name="Rosling A."/>
        </authorList>
    </citation>
    <scope>NUCLEOTIDE SEQUENCE</scope>
    <source>
        <strain evidence="1">MA461A</strain>
    </source>
</reference>
<comment type="caution">
    <text evidence="1">The sequence shown here is derived from an EMBL/GenBank/DDBJ whole genome shotgun (WGS) entry which is preliminary data.</text>
</comment>
<gene>
    <name evidence="1" type="ORF">RPERSI_LOCUS5956</name>
</gene>
<sequence length="135" mass="15900">EIFRVTGHFITPNFELKEVTLAIKNLLYPHTDNHIQEVLEMIISDWNINDKVFCYTIDNRKNMKNTNIADKSINESQLVFYHALTDCEIHWSSTFNAWSHLLILKPFIDIFSTAMNVNNVDTETRKDEKQLEKLI</sequence>
<proteinExistence type="predicted"/>
<dbReference type="Proteomes" id="UP000789920">
    <property type="component" value="Unassembled WGS sequence"/>
</dbReference>
<protein>
    <submittedName>
        <fullName evidence="1">25878_t:CDS:1</fullName>
    </submittedName>
</protein>
<evidence type="ECO:0000313" key="1">
    <source>
        <dbReference type="EMBL" id="CAG8602010.1"/>
    </source>
</evidence>
<accession>A0ACA9MVZ4</accession>
<name>A0ACA9MVZ4_9GLOM</name>
<feature type="non-terminal residue" evidence="1">
    <location>
        <position position="1"/>
    </location>
</feature>
<dbReference type="EMBL" id="CAJVQC010009226">
    <property type="protein sequence ID" value="CAG8602010.1"/>
    <property type="molecule type" value="Genomic_DNA"/>
</dbReference>